<dbReference type="PANTHER" id="PTHR11003">
    <property type="entry name" value="POTASSIUM CHANNEL, SUBFAMILY K"/>
    <property type="match status" value="1"/>
</dbReference>
<feature type="transmembrane region" description="Helical" evidence="8">
    <location>
        <begin position="126"/>
        <end position="149"/>
    </location>
</feature>
<evidence type="ECO:0000256" key="2">
    <source>
        <dbReference type="ARBA" id="ARBA00022448"/>
    </source>
</evidence>
<name>A0A5E8CKD8_9ZZZZ</name>
<evidence type="ECO:0000313" key="10">
    <source>
        <dbReference type="EMBL" id="VVU95691.1"/>
    </source>
</evidence>
<dbReference type="InterPro" id="IPR013099">
    <property type="entry name" value="K_chnl_dom"/>
</dbReference>
<reference evidence="10" key="1">
    <citation type="submission" date="2019-09" db="EMBL/GenBank/DDBJ databases">
        <authorList>
            <person name="Needham M D."/>
        </authorList>
    </citation>
    <scope>NUCLEOTIDE SEQUENCE</scope>
</reference>
<evidence type="ECO:0000256" key="1">
    <source>
        <dbReference type="ARBA" id="ARBA00004141"/>
    </source>
</evidence>
<dbReference type="GO" id="GO:0030322">
    <property type="term" value="P:stabilization of membrane potential"/>
    <property type="evidence" value="ECO:0007669"/>
    <property type="project" value="TreeGrafter"/>
</dbReference>
<dbReference type="EMBL" id="CABVLZ010000008">
    <property type="protein sequence ID" value="VVU95691.1"/>
    <property type="molecule type" value="Genomic_DNA"/>
</dbReference>
<keyword evidence="6 8" id="KW-0472">Membrane</keyword>
<proteinExistence type="predicted"/>
<dbReference type="AlphaFoldDB" id="A0A5E8CKD8"/>
<keyword evidence="3 8" id="KW-0812">Transmembrane</keyword>
<feature type="transmembrane region" description="Helical" evidence="8">
    <location>
        <begin position="326"/>
        <end position="346"/>
    </location>
</feature>
<dbReference type="PROSITE" id="PS50222">
    <property type="entry name" value="EF_HAND_2"/>
    <property type="match status" value="1"/>
</dbReference>
<evidence type="ECO:0000256" key="3">
    <source>
        <dbReference type="ARBA" id="ARBA00022692"/>
    </source>
</evidence>
<dbReference type="SUPFAM" id="SSF81324">
    <property type="entry name" value="Voltage-gated potassium channels"/>
    <property type="match status" value="2"/>
</dbReference>
<dbReference type="Pfam" id="PF07885">
    <property type="entry name" value="Ion_trans_2"/>
    <property type="match status" value="2"/>
</dbReference>
<dbReference type="GO" id="GO:0005737">
    <property type="term" value="C:cytoplasm"/>
    <property type="evidence" value="ECO:0007669"/>
    <property type="project" value="UniProtKB-ARBA"/>
</dbReference>
<organism evidence="10">
    <name type="scientific">seawater metagenome</name>
    <dbReference type="NCBI Taxonomy" id="1561972"/>
    <lineage>
        <taxon>unclassified sequences</taxon>
        <taxon>metagenomes</taxon>
        <taxon>ecological metagenomes</taxon>
    </lineage>
</organism>
<dbReference type="GO" id="GO:0022841">
    <property type="term" value="F:potassium ion leak channel activity"/>
    <property type="evidence" value="ECO:0007669"/>
    <property type="project" value="TreeGrafter"/>
</dbReference>
<protein>
    <submittedName>
        <fullName evidence="10">Ion channel</fullName>
    </submittedName>
</protein>
<dbReference type="SUPFAM" id="SSF47473">
    <property type="entry name" value="EF-hand"/>
    <property type="match status" value="1"/>
</dbReference>
<evidence type="ECO:0000256" key="5">
    <source>
        <dbReference type="ARBA" id="ARBA00023065"/>
    </source>
</evidence>
<dbReference type="InterPro" id="IPR003280">
    <property type="entry name" value="2pore_dom_K_chnl"/>
</dbReference>
<keyword evidence="5" id="KW-0406">Ion transport</keyword>
<dbReference type="Gene3D" id="1.10.287.70">
    <property type="match status" value="1"/>
</dbReference>
<dbReference type="InterPro" id="IPR011992">
    <property type="entry name" value="EF-hand-dom_pair"/>
</dbReference>
<feature type="transmembrane region" description="Helical" evidence="8">
    <location>
        <begin position="59"/>
        <end position="77"/>
    </location>
</feature>
<evidence type="ECO:0000256" key="7">
    <source>
        <dbReference type="ARBA" id="ARBA00023303"/>
    </source>
</evidence>
<dbReference type="GO" id="GO:0005509">
    <property type="term" value="F:calcium ion binding"/>
    <property type="evidence" value="ECO:0007669"/>
    <property type="project" value="InterPro"/>
</dbReference>
<dbReference type="SMART" id="SM00054">
    <property type="entry name" value="EFh"/>
    <property type="match status" value="1"/>
</dbReference>
<dbReference type="GO" id="GO:0015271">
    <property type="term" value="F:outward rectifier potassium channel activity"/>
    <property type="evidence" value="ECO:0007669"/>
    <property type="project" value="TreeGrafter"/>
</dbReference>
<evidence type="ECO:0000256" key="6">
    <source>
        <dbReference type="ARBA" id="ARBA00023136"/>
    </source>
</evidence>
<dbReference type="Gene3D" id="1.10.238.10">
    <property type="entry name" value="EF-hand"/>
    <property type="match status" value="1"/>
</dbReference>
<feature type="transmembrane region" description="Helical" evidence="8">
    <location>
        <begin position="161"/>
        <end position="183"/>
    </location>
</feature>
<dbReference type="PRINTS" id="PR01333">
    <property type="entry name" value="2POREKCHANEL"/>
</dbReference>
<dbReference type="InterPro" id="IPR002048">
    <property type="entry name" value="EF_hand_dom"/>
</dbReference>
<dbReference type="PROSITE" id="PS00018">
    <property type="entry name" value="EF_HAND_1"/>
    <property type="match status" value="1"/>
</dbReference>
<dbReference type="GO" id="GO:0005886">
    <property type="term" value="C:plasma membrane"/>
    <property type="evidence" value="ECO:0007669"/>
    <property type="project" value="TreeGrafter"/>
</dbReference>
<sequence>MDQNDNFLQRQESLNIQLGGFLGIINTLDDNDILELTSEKIESKNRLKRILNIFKNKKIWFVILMFLGYLIIGGLIFQSLEIINEEKNLLVYKEFIDNIKLNISDQQYEDLFEIGMMRRPNNMYNYWQSLPDAIFYGFTLVSTIGYGYVTPNTHEGKLFSIFYILIGVPLGAYAFGFFAKVILRLFDECMWLNKNPLLKVYKYLNLDINSPLTPSQISLVLENLGTKLTAQELDDLIDDADIDEDGNIDFNELAELMKKRNIHFDRINNAKTQIFYIVILLIIYLIFGMIIFSIVEDWNYLDSIYFSIITITTIGLGDMYPNNNRIIVFIFSCLGLGIMALFIGLICEFTMHNFSYLKFFGKPKYNINSIINANEMKTMFHNQKYVFLYRRRETCWATQLSDKMELRHNSKILKGDIKSWLIHFSNNTFFFLEDENFKKLYEKVKKRDNNNERYRIRINVIALNVKKEYGISHVEQKKNGNTTLNMIPKLDDVIVYDFITDTLFVMSKEMFIKNYELDTRKRLDHTKLKEARAVISKINNQHFS</sequence>
<feature type="transmembrane region" description="Helical" evidence="8">
    <location>
        <begin position="274"/>
        <end position="294"/>
    </location>
</feature>
<dbReference type="PANTHER" id="PTHR11003:SF330">
    <property type="entry name" value="POTASSIUM CHANNEL DOMAIN-CONTAINING PROTEIN"/>
    <property type="match status" value="1"/>
</dbReference>
<comment type="subcellular location">
    <subcellularLocation>
        <location evidence="1">Membrane</location>
        <topology evidence="1">Multi-pass membrane protein</topology>
    </subcellularLocation>
</comment>
<keyword evidence="4 8" id="KW-1133">Transmembrane helix</keyword>
<feature type="domain" description="EF-hand" evidence="9">
    <location>
        <begin position="228"/>
        <end position="263"/>
    </location>
</feature>
<accession>A0A5E8CKD8</accession>
<evidence type="ECO:0000259" key="9">
    <source>
        <dbReference type="PROSITE" id="PS50222"/>
    </source>
</evidence>
<gene>
    <name evidence="10" type="ORF">CPAV1605_1446</name>
</gene>
<keyword evidence="2" id="KW-0813">Transport</keyword>
<evidence type="ECO:0000256" key="8">
    <source>
        <dbReference type="SAM" id="Phobius"/>
    </source>
</evidence>
<dbReference type="InterPro" id="IPR018247">
    <property type="entry name" value="EF_Hand_1_Ca_BS"/>
</dbReference>
<keyword evidence="7" id="KW-0407">Ion channel</keyword>
<evidence type="ECO:0000256" key="4">
    <source>
        <dbReference type="ARBA" id="ARBA00022989"/>
    </source>
</evidence>